<protein>
    <submittedName>
        <fullName evidence="7">RNA polymerase sigma-70 factor (ECF subfamily)</fullName>
    </submittedName>
</protein>
<dbReference type="InterPro" id="IPR013324">
    <property type="entry name" value="RNA_pol_sigma_r3/r4-like"/>
</dbReference>
<keyword evidence="8" id="KW-1185">Reference proteome</keyword>
<dbReference type="GO" id="GO:0006352">
    <property type="term" value="P:DNA-templated transcription initiation"/>
    <property type="evidence" value="ECO:0007669"/>
    <property type="project" value="InterPro"/>
</dbReference>
<dbReference type="Gene3D" id="1.10.10.10">
    <property type="entry name" value="Winged helix-like DNA-binding domain superfamily/Winged helix DNA-binding domain"/>
    <property type="match status" value="1"/>
</dbReference>
<dbReference type="EMBL" id="PYAW01000001">
    <property type="protein sequence ID" value="PSL48983.1"/>
    <property type="molecule type" value="Genomic_DNA"/>
</dbReference>
<keyword evidence="3" id="KW-0731">Sigma factor</keyword>
<feature type="domain" description="RNA polymerase sigma factor 70 region 4 type 2" evidence="6">
    <location>
        <begin position="123"/>
        <end position="173"/>
    </location>
</feature>
<dbReference type="SUPFAM" id="SSF88946">
    <property type="entry name" value="Sigma2 domain of RNA polymerase sigma factors"/>
    <property type="match status" value="1"/>
</dbReference>
<dbReference type="InterPro" id="IPR013249">
    <property type="entry name" value="RNA_pol_sigma70_r4_t2"/>
</dbReference>
<dbReference type="InterPro" id="IPR014284">
    <property type="entry name" value="RNA_pol_sigma-70_dom"/>
</dbReference>
<dbReference type="InterPro" id="IPR007627">
    <property type="entry name" value="RNA_pol_sigma70_r2"/>
</dbReference>
<evidence type="ECO:0000256" key="2">
    <source>
        <dbReference type="ARBA" id="ARBA00023015"/>
    </source>
</evidence>
<feature type="domain" description="RNA polymerase sigma-70 region 2" evidence="5">
    <location>
        <begin position="24"/>
        <end position="88"/>
    </location>
</feature>
<accession>A0A2P8HRZ0</accession>
<dbReference type="OrthoDB" id="665849at2"/>
<dbReference type="InterPro" id="IPR013325">
    <property type="entry name" value="RNA_pol_sigma_r2"/>
</dbReference>
<dbReference type="Pfam" id="PF04542">
    <property type="entry name" value="Sigma70_r2"/>
    <property type="match status" value="1"/>
</dbReference>
<dbReference type="PANTHER" id="PTHR43133:SF46">
    <property type="entry name" value="RNA POLYMERASE SIGMA-70 FACTOR ECF SUBFAMILY"/>
    <property type="match status" value="1"/>
</dbReference>
<dbReference type="NCBIfam" id="TIGR02937">
    <property type="entry name" value="sigma70-ECF"/>
    <property type="match status" value="1"/>
</dbReference>
<dbReference type="GO" id="GO:0003677">
    <property type="term" value="F:DNA binding"/>
    <property type="evidence" value="ECO:0007669"/>
    <property type="project" value="InterPro"/>
</dbReference>
<dbReference type="SUPFAM" id="SSF88659">
    <property type="entry name" value="Sigma3 and sigma4 domains of RNA polymerase sigma factors"/>
    <property type="match status" value="1"/>
</dbReference>
<evidence type="ECO:0000313" key="8">
    <source>
        <dbReference type="Proteomes" id="UP000240971"/>
    </source>
</evidence>
<gene>
    <name evidence="7" type="ORF">CLV51_101313</name>
</gene>
<evidence type="ECO:0000256" key="3">
    <source>
        <dbReference type="ARBA" id="ARBA00023082"/>
    </source>
</evidence>
<dbReference type="RefSeq" id="WP_106526252.1">
    <property type="nucleotide sequence ID" value="NZ_PYAW01000001.1"/>
</dbReference>
<evidence type="ECO:0000259" key="5">
    <source>
        <dbReference type="Pfam" id="PF04542"/>
    </source>
</evidence>
<evidence type="ECO:0000256" key="4">
    <source>
        <dbReference type="ARBA" id="ARBA00023163"/>
    </source>
</evidence>
<organism evidence="7 8">
    <name type="scientific">Chitinophaga niastensis</name>
    <dbReference type="NCBI Taxonomy" id="536980"/>
    <lineage>
        <taxon>Bacteria</taxon>
        <taxon>Pseudomonadati</taxon>
        <taxon>Bacteroidota</taxon>
        <taxon>Chitinophagia</taxon>
        <taxon>Chitinophagales</taxon>
        <taxon>Chitinophagaceae</taxon>
        <taxon>Chitinophaga</taxon>
    </lineage>
</organism>
<dbReference type="PANTHER" id="PTHR43133">
    <property type="entry name" value="RNA POLYMERASE ECF-TYPE SIGMA FACTO"/>
    <property type="match status" value="1"/>
</dbReference>
<reference evidence="7 8" key="1">
    <citation type="submission" date="2018-03" db="EMBL/GenBank/DDBJ databases">
        <title>Genomic Encyclopedia of Archaeal and Bacterial Type Strains, Phase II (KMG-II): from individual species to whole genera.</title>
        <authorList>
            <person name="Goeker M."/>
        </authorList>
    </citation>
    <scope>NUCLEOTIDE SEQUENCE [LARGE SCALE GENOMIC DNA]</scope>
    <source>
        <strain evidence="7 8">DSM 24859</strain>
    </source>
</reference>
<dbReference type="Pfam" id="PF08281">
    <property type="entry name" value="Sigma70_r4_2"/>
    <property type="match status" value="1"/>
</dbReference>
<dbReference type="AlphaFoldDB" id="A0A2P8HRZ0"/>
<dbReference type="InterPro" id="IPR039425">
    <property type="entry name" value="RNA_pol_sigma-70-like"/>
</dbReference>
<comment type="similarity">
    <text evidence="1">Belongs to the sigma-70 factor family. ECF subfamily.</text>
</comment>
<name>A0A2P8HRZ0_CHINA</name>
<evidence type="ECO:0000313" key="7">
    <source>
        <dbReference type="EMBL" id="PSL48983.1"/>
    </source>
</evidence>
<evidence type="ECO:0000259" key="6">
    <source>
        <dbReference type="Pfam" id="PF08281"/>
    </source>
</evidence>
<sequence>MKHLTDPELLILLREDDEWAFREIYERYWKILYQQALKKLATTEEVRDIIQEIFFSLWKSRHSILLRETLLQYLYTSLRYKIIDYYRLRTVRSKYYDSILQEEEHLSPEVSEELQYRQLNTLVEEEIRQMPAKMKEVFVLSRDYNLNAVQIAQKLSLSHQTVRNQISTALKRIRKRLDRSL</sequence>
<comment type="caution">
    <text evidence="7">The sequence shown here is derived from an EMBL/GenBank/DDBJ whole genome shotgun (WGS) entry which is preliminary data.</text>
</comment>
<dbReference type="Proteomes" id="UP000240971">
    <property type="component" value="Unassembled WGS sequence"/>
</dbReference>
<keyword evidence="4" id="KW-0804">Transcription</keyword>
<evidence type="ECO:0000256" key="1">
    <source>
        <dbReference type="ARBA" id="ARBA00010641"/>
    </source>
</evidence>
<dbReference type="Gene3D" id="1.10.1740.10">
    <property type="match status" value="1"/>
</dbReference>
<keyword evidence="2" id="KW-0805">Transcription regulation</keyword>
<proteinExistence type="inferred from homology"/>
<dbReference type="InterPro" id="IPR036388">
    <property type="entry name" value="WH-like_DNA-bd_sf"/>
</dbReference>
<dbReference type="GO" id="GO:0016987">
    <property type="term" value="F:sigma factor activity"/>
    <property type="evidence" value="ECO:0007669"/>
    <property type="project" value="UniProtKB-KW"/>
</dbReference>